<dbReference type="EMBL" id="AODG01000013">
    <property type="protein sequence ID" value="EUJ26965.1"/>
    <property type="molecule type" value="Genomic_DNA"/>
</dbReference>
<proteinExistence type="predicted"/>
<gene>
    <name evidence="2" type="ORF">LMUR_10667</name>
</gene>
<evidence type="ECO:0000313" key="2">
    <source>
        <dbReference type="EMBL" id="EUJ26965.1"/>
    </source>
</evidence>
<keyword evidence="1" id="KW-0812">Transmembrane</keyword>
<dbReference type="Proteomes" id="UP000019251">
    <property type="component" value="Unassembled WGS sequence"/>
</dbReference>
<protein>
    <submittedName>
        <fullName evidence="2">Major facilitator family transporter protein</fullName>
    </submittedName>
</protein>
<accession>A0A829R611</accession>
<keyword evidence="1" id="KW-0472">Membrane</keyword>
<reference evidence="2 3" key="1">
    <citation type="submission" date="2012-12" db="EMBL/GenBank/DDBJ databases">
        <title>Novel taxa of Listeriaceae from agricultural environments in the United States.</title>
        <authorList>
            <person name="den Bakker H.C."/>
            <person name="Allred A."/>
            <person name="Warchocki S."/>
            <person name="Wright E.M."/>
            <person name="Burrell A."/>
            <person name="Nightingale K.K."/>
            <person name="Kephart D."/>
            <person name="Wiedmann M."/>
        </authorList>
    </citation>
    <scope>NUCLEOTIDE SEQUENCE [LARGE SCALE GENOMIC DNA]</scope>
    <source>
        <strain evidence="2 3">FSL F6-1183</strain>
    </source>
</reference>
<evidence type="ECO:0000313" key="3">
    <source>
        <dbReference type="Proteomes" id="UP000019251"/>
    </source>
</evidence>
<feature type="transmembrane region" description="Helical" evidence="1">
    <location>
        <begin position="12"/>
        <end position="33"/>
    </location>
</feature>
<evidence type="ECO:0000256" key="1">
    <source>
        <dbReference type="SAM" id="Phobius"/>
    </source>
</evidence>
<keyword evidence="1" id="KW-1133">Transmembrane helix</keyword>
<dbReference type="AlphaFoldDB" id="A0A829R611"/>
<sequence>MSKEETGKKWALIAIMLGAFLSLLDTTIVNVALPDIGRVLKNIQSNDRMGDFRICLSFWACLDHCWTAWR</sequence>
<name>A0A829R611_LISGR</name>
<organism evidence="2 3">
    <name type="scientific">Listeria grayi FSL F6-1183</name>
    <dbReference type="NCBI Taxonomy" id="1265827"/>
    <lineage>
        <taxon>Bacteria</taxon>
        <taxon>Bacillati</taxon>
        <taxon>Bacillota</taxon>
        <taxon>Bacilli</taxon>
        <taxon>Bacillales</taxon>
        <taxon>Listeriaceae</taxon>
        <taxon>Listeria</taxon>
    </lineage>
</organism>
<comment type="caution">
    <text evidence="2">The sequence shown here is derived from an EMBL/GenBank/DDBJ whole genome shotgun (WGS) entry which is preliminary data.</text>
</comment>